<dbReference type="GO" id="GO:0008168">
    <property type="term" value="F:methyltransferase activity"/>
    <property type="evidence" value="ECO:0007669"/>
    <property type="project" value="UniProtKB-KW"/>
</dbReference>
<dbReference type="Pfam" id="PF01209">
    <property type="entry name" value="Ubie_methyltran"/>
    <property type="match status" value="1"/>
</dbReference>
<evidence type="ECO:0000313" key="1">
    <source>
        <dbReference type="EMBL" id="KAJ7979187.1"/>
    </source>
</evidence>
<dbReference type="Proteomes" id="UP001163823">
    <property type="component" value="Chromosome 2"/>
</dbReference>
<dbReference type="GO" id="GO:0032259">
    <property type="term" value="P:methylation"/>
    <property type="evidence" value="ECO:0007669"/>
    <property type="project" value="UniProtKB-KW"/>
</dbReference>
<dbReference type="KEGG" id="qsa:O6P43_002612"/>
<gene>
    <name evidence="1" type="ORF">O6P43_002612</name>
</gene>
<evidence type="ECO:0000313" key="2">
    <source>
        <dbReference type="Proteomes" id="UP001163823"/>
    </source>
</evidence>
<keyword evidence="1" id="KW-0489">Methyltransferase</keyword>
<dbReference type="AlphaFoldDB" id="A0AAD7QD33"/>
<name>A0AAD7QD33_QUISA</name>
<reference evidence="1" key="1">
    <citation type="journal article" date="2023" name="Science">
        <title>Elucidation of the pathway for biosynthesis of saponin adjuvants from the soapbark tree.</title>
        <authorList>
            <person name="Reed J."/>
            <person name="Orme A."/>
            <person name="El-Demerdash A."/>
            <person name="Owen C."/>
            <person name="Martin L.B.B."/>
            <person name="Misra R.C."/>
            <person name="Kikuchi S."/>
            <person name="Rejzek M."/>
            <person name="Martin A.C."/>
            <person name="Harkess A."/>
            <person name="Leebens-Mack J."/>
            <person name="Louveau T."/>
            <person name="Stephenson M.J."/>
            <person name="Osbourn A."/>
        </authorList>
    </citation>
    <scope>NUCLEOTIDE SEQUENCE</scope>
    <source>
        <strain evidence="1">S10</strain>
    </source>
</reference>
<comment type="caution">
    <text evidence="1">The sequence shown here is derived from an EMBL/GenBank/DDBJ whole genome shotgun (WGS) entry which is preliminary data.</text>
</comment>
<proteinExistence type="predicted"/>
<protein>
    <submittedName>
        <fullName evidence="1">2-methoxy-6-polyprenyl-1,4-benzoquinol methylase, mitochondrial</fullName>
    </submittedName>
</protein>
<dbReference type="SUPFAM" id="SSF53335">
    <property type="entry name" value="S-adenosyl-L-methionine-dependent methyltransferases"/>
    <property type="match status" value="1"/>
</dbReference>
<keyword evidence="2" id="KW-1185">Reference proteome</keyword>
<organism evidence="1 2">
    <name type="scientific">Quillaja saponaria</name>
    <name type="common">Soap bark tree</name>
    <dbReference type="NCBI Taxonomy" id="32244"/>
    <lineage>
        <taxon>Eukaryota</taxon>
        <taxon>Viridiplantae</taxon>
        <taxon>Streptophyta</taxon>
        <taxon>Embryophyta</taxon>
        <taxon>Tracheophyta</taxon>
        <taxon>Spermatophyta</taxon>
        <taxon>Magnoliopsida</taxon>
        <taxon>eudicotyledons</taxon>
        <taxon>Gunneridae</taxon>
        <taxon>Pentapetalae</taxon>
        <taxon>rosids</taxon>
        <taxon>fabids</taxon>
        <taxon>Fabales</taxon>
        <taxon>Quillajaceae</taxon>
        <taxon>Quillaja</taxon>
    </lineage>
</organism>
<keyword evidence="1" id="KW-0808">Transferase</keyword>
<sequence length="84" mass="9538">MLHPFPGMKHLDVAGGTGIALEFHYCRYIEKQILETINSVKRRALQDVLEDNQQEETQIYVCDINSNMLNVGKKGALERGFGED</sequence>
<dbReference type="InterPro" id="IPR029063">
    <property type="entry name" value="SAM-dependent_MTases_sf"/>
</dbReference>
<accession>A0AAD7QD33</accession>
<dbReference type="Gene3D" id="3.40.50.150">
    <property type="entry name" value="Vaccinia Virus protein VP39"/>
    <property type="match status" value="1"/>
</dbReference>
<dbReference type="EMBL" id="JARAOO010000002">
    <property type="protein sequence ID" value="KAJ7979187.1"/>
    <property type="molecule type" value="Genomic_DNA"/>
</dbReference>